<gene>
    <name evidence="1" type="ORF">DSO57_1003117</name>
</gene>
<dbReference type="Proteomes" id="UP001165960">
    <property type="component" value="Unassembled WGS sequence"/>
</dbReference>
<evidence type="ECO:0000313" key="1">
    <source>
        <dbReference type="EMBL" id="KAJ9090383.1"/>
    </source>
</evidence>
<protein>
    <submittedName>
        <fullName evidence="1">Uncharacterized protein</fullName>
    </submittedName>
</protein>
<organism evidence="1 2">
    <name type="scientific">Entomophthora muscae</name>
    <dbReference type="NCBI Taxonomy" id="34485"/>
    <lineage>
        <taxon>Eukaryota</taxon>
        <taxon>Fungi</taxon>
        <taxon>Fungi incertae sedis</taxon>
        <taxon>Zoopagomycota</taxon>
        <taxon>Entomophthoromycotina</taxon>
        <taxon>Entomophthoromycetes</taxon>
        <taxon>Entomophthorales</taxon>
        <taxon>Entomophthoraceae</taxon>
        <taxon>Entomophthora</taxon>
    </lineage>
</organism>
<reference evidence="1" key="1">
    <citation type="submission" date="2022-04" db="EMBL/GenBank/DDBJ databases">
        <title>Genome of the entomopathogenic fungus Entomophthora muscae.</title>
        <authorList>
            <person name="Elya C."/>
            <person name="Lovett B.R."/>
            <person name="Lee E."/>
            <person name="Macias A.M."/>
            <person name="Hajek A.E."/>
            <person name="De Bivort B.L."/>
            <person name="Kasson M.T."/>
            <person name="De Fine Licht H.H."/>
            <person name="Stajich J.E."/>
        </authorList>
    </citation>
    <scope>NUCLEOTIDE SEQUENCE</scope>
    <source>
        <strain evidence="1">Berkeley</strain>
    </source>
</reference>
<evidence type="ECO:0000313" key="2">
    <source>
        <dbReference type="Proteomes" id="UP001165960"/>
    </source>
</evidence>
<sequence>MQSRSTPQTPILPLTPRAYVCNSKWNPCHPNRFVSLEIEEDFENEDHYLCLPDLDKYLPFEDNPHYNIVTVESIPKSPRSKSGFPDLPSVTPSLEASPAGAAAWGHRATGQKSEDKGPTAFRSHHCSHPGPLGPAMVSWVNSPGLGPIGFLNTIGEDVHGLSMDQADFGEPIRSGHGDKINANPTSYNVDFYNQPIKLHASQDARRPAASSNPGNLNQPITLRARQDAMTQHTLYNPHDLAQPINSSGATCNSMHMASSEFSNLDKPITPDNAMEVDSANILINDCNLAGPITPDNAMEVDSPNVLINKCNLYEPIKPLDAMETDTPDVLPNNCNSDGPIRSGAAGAKFNCLDQAGCPTHGQPIKPCDTKTSNVPNLLSNNCNSDGPIRPGAAGAKFNCSDQAANQTPQYQDI</sequence>
<dbReference type="EMBL" id="QTSX02000007">
    <property type="protein sequence ID" value="KAJ9090383.1"/>
    <property type="molecule type" value="Genomic_DNA"/>
</dbReference>
<name>A0ACC2UTL8_9FUNG</name>
<comment type="caution">
    <text evidence="1">The sequence shown here is derived from an EMBL/GenBank/DDBJ whole genome shotgun (WGS) entry which is preliminary data.</text>
</comment>
<accession>A0ACC2UTL8</accession>
<proteinExistence type="predicted"/>
<keyword evidence="2" id="KW-1185">Reference proteome</keyword>